<evidence type="ECO:0000313" key="3">
    <source>
        <dbReference type="Proteomes" id="UP001153678"/>
    </source>
</evidence>
<gene>
    <name evidence="2" type="ORF">FWILDA_LOCUS7205</name>
</gene>
<dbReference type="AlphaFoldDB" id="A0A9W4WSM8"/>
<dbReference type="Proteomes" id="UP001153678">
    <property type="component" value="Unassembled WGS sequence"/>
</dbReference>
<evidence type="ECO:0000313" key="2">
    <source>
        <dbReference type="EMBL" id="CAI2175658.1"/>
    </source>
</evidence>
<feature type="region of interest" description="Disordered" evidence="1">
    <location>
        <begin position="31"/>
        <end position="56"/>
    </location>
</feature>
<reference evidence="2" key="1">
    <citation type="submission" date="2022-08" db="EMBL/GenBank/DDBJ databases">
        <authorList>
            <person name="Kallberg Y."/>
            <person name="Tangrot J."/>
            <person name="Rosling A."/>
        </authorList>
    </citation>
    <scope>NUCLEOTIDE SEQUENCE</scope>
    <source>
        <strain evidence="2">Wild A</strain>
    </source>
</reference>
<dbReference type="Gene3D" id="2.10.110.10">
    <property type="entry name" value="Cysteine Rich Protein"/>
    <property type="match status" value="1"/>
</dbReference>
<protein>
    <submittedName>
        <fullName evidence="2">4162_t:CDS:1</fullName>
    </submittedName>
</protein>
<evidence type="ECO:0000256" key="1">
    <source>
        <dbReference type="SAM" id="MobiDB-lite"/>
    </source>
</evidence>
<dbReference type="OrthoDB" id="10069167at2759"/>
<name>A0A9W4WSM8_9GLOM</name>
<comment type="caution">
    <text evidence="2">The sequence shown here is derived from an EMBL/GenBank/DDBJ whole genome shotgun (WGS) entry which is preliminary data.</text>
</comment>
<proteinExistence type="predicted"/>
<sequence length="122" mass="13976">MQQIIAGQEINIENLPLEEEGKQELRMIQQQIKSQQPIPLPDNSSPSVLEDYQPPTNQPQKICASCSREIPIGQGYFRYKDEGTNICTNCYKCFTCQRSLENQQLIYHLDNNLTKANCADCH</sequence>
<dbReference type="EMBL" id="CAMKVN010001393">
    <property type="protein sequence ID" value="CAI2175658.1"/>
    <property type="molecule type" value="Genomic_DNA"/>
</dbReference>
<organism evidence="2 3">
    <name type="scientific">Funneliformis geosporum</name>
    <dbReference type="NCBI Taxonomy" id="1117311"/>
    <lineage>
        <taxon>Eukaryota</taxon>
        <taxon>Fungi</taxon>
        <taxon>Fungi incertae sedis</taxon>
        <taxon>Mucoromycota</taxon>
        <taxon>Glomeromycotina</taxon>
        <taxon>Glomeromycetes</taxon>
        <taxon>Glomerales</taxon>
        <taxon>Glomeraceae</taxon>
        <taxon>Funneliformis</taxon>
    </lineage>
</organism>
<keyword evidence="3" id="KW-1185">Reference proteome</keyword>
<accession>A0A9W4WSM8</accession>